<feature type="transmembrane region" description="Helical" evidence="1">
    <location>
        <begin position="116"/>
        <end position="135"/>
    </location>
</feature>
<reference evidence="3" key="1">
    <citation type="submission" date="2022-11" db="UniProtKB">
        <authorList>
            <consortium name="WormBaseParasite"/>
        </authorList>
    </citation>
    <scope>IDENTIFICATION</scope>
</reference>
<keyword evidence="2" id="KW-1185">Reference proteome</keyword>
<evidence type="ECO:0000256" key="1">
    <source>
        <dbReference type="SAM" id="Phobius"/>
    </source>
</evidence>
<proteinExistence type="predicted"/>
<keyword evidence="1" id="KW-1133">Transmembrane helix</keyword>
<accession>A0A914KSU2</accession>
<name>A0A914KSU2_MELIC</name>
<evidence type="ECO:0000313" key="2">
    <source>
        <dbReference type="Proteomes" id="UP000887563"/>
    </source>
</evidence>
<organism evidence="2 3">
    <name type="scientific">Meloidogyne incognita</name>
    <name type="common">Southern root-knot nematode worm</name>
    <name type="synonym">Oxyuris incognita</name>
    <dbReference type="NCBI Taxonomy" id="6306"/>
    <lineage>
        <taxon>Eukaryota</taxon>
        <taxon>Metazoa</taxon>
        <taxon>Ecdysozoa</taxon>
        <taxon>Nematoda</taxon>
        <taxon>Chromadorea</taxon>
        <taxon>Rhabditida</taxon>
        <taxon>Tylenchina</taxon>
        <taxon>Tylenchomorpha</taxon>
        <taxon>Tylenchoidea</taxon>
        <taxon>Meloidogynidae</taxon>
        <taxon>Meloidogyninae</taxon>
        <taxon>Meloidogyne</taxon>
        <taxon>Meloidogyne incognita group</taxon>
    </lineage>
</organism>
<keyword evidence="1" id="KW-0812">Transmembrane</keyword>
<dbReference type="Proteomes" id="UP000887563">
    <property type="component" value="Unplaced"/>
</dbReference>
<dbReference type="WBParaSite" id="Minc3s00100g04553">
    <property type="protein sequence ID" value="Minc3s00100g04553"/>
    <property type="gene ID" value="Minc3s00100g04553"/>
</dbReference>
<protein>
    <submittedName>
        <fullName evidence="3">Uncharacterized protein</fullName>
    </submittedName>
</protein>
<evidence type="ECO:0000313" key="3">
    <source>
        <dbReference type="WBParaSite" id="Minc3s00100g04553"/>
    </source>
</evidence>
<feature type="transmembrane region" description="Helical" evidence="1">
    <location>
        <begin position="87"/>
        <end position="110"/>
    </location>
</feature>
<sequence>MTVSSDLHRSSKSSIDALLLHKTDWRSIYFITSVAMMDSMRISTVLSNSWPYISSLDPEITENFNGLGVSVYTLGEDFLIYPIHSSVYFTLCSLHPTALCSLYLTATMFHSPYWQYVPFTLLLLCSLHLTLYCSLHSTVLFTLRSLHPTSTTYIPPLDCSFRTTSYTFPLPY</sequence>
<keyword evidence="1" id="KW-0472">Membrane</keyword>
<dbReference type="AlphaFoldDB" id="A0A914KSU2"/>